<dbReference type="PROSITE" id="PS51203">
    <property type="entry name" value="CS"/>
    <property type="match status" value="1"/>
</dbReference>
<dbReference type="Pfam" id="PF04969">
    <property type="entry name" value="CS"/>
    <property type="match status" value="1"/>
</dbReference>
<organism evidence="7 8">
    <name type="scientific">Phascolomyces articulosus</name>
    <dbReference type="NCBI Taxonomy" id="60185"/>
    <lineage>
        <taxon>Eukaryota</taxon>
        <taxon>Fungi</taxon>
        <taxon>Fungi incertae sedis</taxon>
        <taxon>Mucoromycota</taxon>
        <taxon>Mucoromycotina</taxon>
        <taxon>Mucoromycetes</taxon>
        <taxon>Mucorales</taxon>
        <taxon>Lichtheimiaceae</taxon>
        <taxon>Phascolomyces</taxon>
    </lineage>
</organism>
<dbReference type="AlphaFoldDB" id="A0AAD5KL77"/>
<evidence type="ECO:0000256" key="1">
    <source>
        <dbReference type="ARBA" id="ARBA00022723"/>
    </source>
</evidence>
<dbReference type="EMBL" id="JAIXMP010000003">
    <property type="protein sequence ID" value="KAI9275463.1"/>
    <property type="molecule type" value="Genomic_DNA"/>
</dbReference>
<feature type="compositionally biased region" description="Basic and acidic residues" evidence="4">
    <location>
        <begin position="89"/>
        <end position="98"/>
    </location>
</feature>
<feature type="compositionally biased region" description="Low complexity" evidence="4">
    <location>
        <begin position="76"/>
        <end position="86"/>
    </location>
</feature>
<dbReference type="GO" id="GO:0046872">
    <property type="term" value="F:metal ion binding"/>
    <property type="evidence" value="ECO:0007669"/>
    <property type="project" value="UniProtKB-KW"/>
</dbReference>
<evidence type="ECO:0000256" key="2">
    <source>
        <dbReference type="ARBA" id="ARBA00022737"/>
    </source>
</evidence>
<reference evidence="7" key="2">
    <citation type="submission" date="2023-02" db="EMBL/GenBank/DDBJ databases">
        <authorList>
            <consortium name="DOE Joint Genome Institute"/>
            <person name="Mondo S.J."/>
            <person name="Chang Y."/>
            <person name="Wang Y."/>
            <person name="Ahrendt S."/>
            <person name="Andreopoulos W."/>
            <person name="Barry K."/>
            <person name="Beard J."/>
            <person name="Benny G.L."/>
            <person name="Blankenship S."/>
            <person name="Bonito G."/>
            <person name="Cuomo C."/>
            <person name="Desiro A."/>
            <person name="Gervers K.A."/>
            <person name="Hundley H."/>
            <person name="Kuo A."/>
            <person name="LaButti K."/>
            <person name="Lang B.F."/>
            <person name="Lipzen A."/>
            <person name="O'Donnell K."/>
            <person name="Pangilinan J."/>
            <person name="Reynolds N."/>
            <person name="Sandor L."/>
            <person name="Smith M.W."/>
            <person name="Tsang A."/>
            <person name="Grigoriev I.V."/>
            <person name="Stajich J.E."/>
            <person name="Spatafora J.W."/>
        </authorList>
    </citation>
    <scope>NUCLEOTIDE SEQUENCE</scope>
    <source>
        <strain evidence="7">RSA 2281</strain>
    </source>
</reference>
<dbReference type="PANTHER" id="PTHR46983:SF3">
    <property type="entry name" value="CHPADIPLOID STATE MAINTENANCE PROTEIN CHPA"/>
    <property type="match status" value="1"/>
</dbReference>
<evidence type="ECO:0000256" key="3">
    <source>
        <dbReference type="ARBA" id="ARBA00022833"/>
    </source>
</evidence>
<dbReference type="Pfam" id="PF04968">
    <property type="entry name" value="CHORD"/>
    <property type="match status" value="2"/>
</dbReference>
<dbReference type="Gene3D" id="2.60.40.790">
    <property type="match status" value="1"/>
</dbReference>
<dbReference type="PROSITE" id="PS51401">
    <property type="entry name" value="CHORD"/>
    <property type="match status" value="2"/>
</dbReference>
<dbReference type="Proteomes" id="UP001209540">
    <property type="component" value="Unassembled WGS sequence"/>
</dbReference>
<keyword evidence="3" id="KW-0862">Zinc</keyword>
<keyword evidence="8" id="KW-1185">Reference proteome</keyword>
<name>A0AAD5KL77_9FUNG</name>
<evidence type="ECO:0000313" key="8">
    <source>
        <dbReference type="Proteomes" id="UP001209540"/>
    </source>
</evidence>
<dbReference type="InterPro" id="IPR007051">
    <property type="entry name" value="CHORD_dom"/>
</dbReference>
<keyword evidence="2" id="KW-0677">Repeat</keyword>
<dbReference type="SUPFAM" id="SSF49764">
    <property type="entry name" value="HSP20-like chaperones"/>
    <property type="match status" value="1"/>
</dbReference>
<comment type="caution">
    <text evidence="7">The sequence shown here is derived from an EMBL/GenBank/DDBJ whole genome shotgun (WGS) entry which is preliminary data.</text>
</comment>
<proteinExistence type="predicted"/>
<dbReference type="Gene3D" id="4.10.1130.20">
    <property type="match status" value="2"/>
</dbReference>
<evidence type="ECO:0000256" key="4">
    <source>
        <dbReference type="SAM" id="MobiDB-lite"/>
    </source>
</evidence>
<sequence>MPKCTHKGCSKDFEEQDNKDNACQFHPGAPVFHEGLKGWSCCEKRVIEFDEFLNLPGCTFGRHTTEKPADDASNGTAASSSTATTTKPEPSKVTKEGVEVYGQQQQSPVVPKAMTPVVDAEKKKEEEAVEEEDDLSIPVAAGTTCKRKGCGKQYKDEVTSRGQGTEAKCVYHPGSPIFHEGSKGWSCCKRRVLEFDEFLKIQGCKEGNHLFVGSTKEGEKEELVDCRTDWYQTQTHIILSVFGKDKLDSQVSFDKESISIDIKMKNNRRYKKTIPLYTTIDTDESKFTVLTTKLEIKLKKTSGISWPSLEPSNATSYSTFGVTGGGGSVGAKEMTYRSDSPFHN</sequence>
<feature type="region of interest" description="Disordered" evidence="4">
    <location>
        <begin position="65"/>
        <end position="111"/>
    </location>
</feature>
<evidence type="ECO:0000313" key="7">
    <source>
        <dbReference type="EMBL" id="KAI9275463.1"/>
    </source>
</evidence>
<evidence type="ECO:0000259" key="6">
    <source>
        <dbReference type="PROSITE" id="PS51401"/>
    </source>
</evidence>
<keyword evidence="1" id="KW-0479">Metal-binding</keyword>
<dbReference type="CDD" id="cd06466">
    <property type="entry name" value="p23_CS_SGT1_like"/>
    <property type="match status" value="1"/>
</dbReference>
<dbReference type="InterPro" id="IPR007052">
    <property type="entry name" value="CS_dom"/>
</dbReference>
<feature type="domain" description="CHORD" evidence="6">
    <location>
        <begin position="4"/>
        <end position="63"/>
    </location>
</feature>
<dbReference type="PANTHER" id="PTHR46983">
    <property type="entry name" value="CYSTEINE AND HISTIDINE-RICH DOMAIN-CONTAINING PROTEIN 1"/>
    <property type="match status" value="1"/>
</dbReference>
<dbReference type="InterPro" id="IPR008978">
    <property type="entry name" value="HSP20-like_chaperone"/>
</dbReference>
<feature type="domain" description="CS" evidence="5">
    <location>
        <begin position="223"/>
        <end position="310"/>
    </location>
</feature>
<feature type="domain" description="CHORD" evidence="6">
    <location>
        <begin position="145"/>
        <end position="209"/>
    </location>
</feature>
<dbReference type="InterPro" id="IPR039790">
    <property type="entry name" value="CHRD1"/>
</dbReference>
<protein>
    <submittedName>
        <fullName evidence="7">Chord-domain-containing protein</fullName>
    </submittedName>
</protein>
<reference evidence="7" key="1">
    <citation type="journal article" date="2022" name="IScience">
        <title>Evolution of zygomycete secretomes and the origins of terrestrial fungal ecologies.</title>
        <authorList>
            <person name="Chang Y."/>
            <person name="Wang Y."/>
            <person name="Mondo S."/>
            <person name="Ahrendt S."/>
            <person name="Andreopoulos W."/>
            <person name="Barry K."/>
            <person name="Beard J."/>
            <person name="Benny G.L."/>
            <person name="Blankenship S."/>
            <person name="Bonito G."/>
            <person name="Cuomo C."/>
            <person name="Desiro A."/>
            <person name="Gervers K.A."/>
            <person name="Hundley H."/>
            <person name="Kuo A."/>
            <person name="LaButti K."/>
            <person name="Lang B.F."/>
            <person name="Lipzen A."/>
            <person name="O'Donnell K."/>
            <person name="Pangilinan J."/>
            <person name="Reynolds N."/>
            <person name="Sandor L."/>
            <person name="Smith M.E."/>
            <person name="Tsang A."/>
            <person name="Grigoriev I.V."/>
            <person name="Stajich J.E."/>
            <person name="Spatafora J.W."/>
        </authorList>
    </citation>
    <scope>NUCLEOTIDE SEQUENCE</scope>
    <source>
        <strain evidence="7">RSA 2281</strain>
    </source>
</reference>
<gene>
    <name evidence="7" type="ORF">BDA99DRAFT_457034</name>
</gene>
<accession>A0AAD5KL77</accession>
<evidence type="ECO:0000259" key="5">
    <source>
        <dbReference type="PROSITE" id="PS51203"/>
    </source>
</evidence>